<sequence>MEVEEKEIILTVDEEWVELLKLARDMGITPEEVRAFLRQSSKSVYQSA</sequence>
<protein>
    <submittedName>
        <fullName evidence="2">DNA-binding transcriptional MerR regulator</fullName>
    </submittedName>
</protein>
<proteinExistence type="predicted"/>
<dbReference type="GO" id="GO:0003677">
    <property type="term" value="F:DNA binding"/>
    <property type="evidence" value="ECO:0007669"/>
    <property type="project" value="UniProtKB-KW"/>
</dbReference>
<evidence type="ECO:0000313" key="3">
    <source>
        <dbReference type="Proteomes" id="UP001519343"/>
    </source>
</evidence>
<dbReference type="InterPro" id="IPR010981">
    <property type="entry name" value="SinR/SinI_dimer_dom"/>
</dbReference>
<evidence type="ECO:0000259" key="1">
    <source>
        <dbReference type="PROSITE" id="PS51500"/>
    </source>
</evidence>
<reference evidence="2 3" key="1">
    <citation type="submission" date="2021-03" db="EMBL/GenBank/DDBJ databases">
        <title>Genomic Encyclopedia of Type Strains, Phase IV (KMG-IV): sequencing the most valuable type-strain genomes for metagenomic binning, comparative biology and taxonomic classification.</title>
        <authorList>
            <person name="Goeker M."/>
        </authorList>
    </citation>
    <scope>NUCLEOTIDE SEQUENCE [LARGE SCALE GENOMIC DNA]</scope>
    <source>
        <strain evidence="2 3">DSM 24738</strain>
    </source>
</reference>
<dbReference type="InterPro" id="IPR036281">
    <property type="entry name" value="SinR/SinI_dimer_dom_sf"/>
</dbReference>
<gene>
    <name evidence="2" type="ORF">J2Z37_004119</name>
</gene>
<keyword evidence="2" id="KW-0238">DNA-binding</keyword>
<dbReference type="Pfam" id="PF08671">
    <property type="entry name" value="SinI"/>
    <property type="match status" value="1"/>
</dbReference>
<organism evidence="2 3">
    <name type="scientific">Ammoniphilus resinae</name>
    <dbReference type="NCBI Taxonomy" id="861532"/>
    <lineage>
        <taxon>Bacteria</taxon>
        <taxon>Bacillati</taxon>
        <taxon>Bacillota</taxon>
        <taxon>Bacilli</taxon>
        <taxon>Bacillales</taxon>
        <taxon>Paenibacillaceae</taxon>
        <taxon>Aneurinibacillus group</taxon>
        <taxon>Ammoniphilus</taxon>
    </lineage>
</organism>
<keyword evidence="3" id="KW-1185">Reference proteome</keyword>
<feature type="domain" description="Sin" evidence="1">
    <location>
        <begin position="3"/>
        <end position="41"/>
    </location>
</feature>
<name>A0ABS4GVQ0_9BACL</name>
<dbReference type="EMBL" id="JAGGKT010000016">
    <property type="protein sequence ID" value="MBP1934102.1"/>
    <property type="molecule type" value="Genomic_DNA"/>
</dbReference>
<evidence type="ECO:0000313" key="2">
    <source>
        <dbReference type="EMBL" id="MBP1934102.1"/>
    </source>
</evidence>
<comment type="caution">
    <text evidence="2">The sequence shown here is derived from an EMBL/GenBank/DDBJ whole genome shotgun (WGS) entry which is preliminary data.</text>
</comment>
<dbReference type="SUPFAM" id="SSF47406">
    <property type="entry name" value="SinR repressor dimerisation domain-like"/>
    <property type="match status" value="1"/>
</dbReference>
<dbReference type="RefSeq" id="WP_245204006.1">
    <property type="nucleotide sequence ID" value="NZ_JAGGKT010000016.1"/>
</dbReference>
<dbReference type="PROSITE" id="PS51500">
    <property type="entry name" value="SIN"/>
    <property type="match status" value="1"/>
</dbReference>
<accession>A0ABS4GVQ0</accession>
<dbReference type="Proteomes" id="UP001519343">
    <property type="component" value="Unassembled WGS sequence"/>
</dbReference>